<reference evidence="2 3" key="1">
    <citation type="submission" date="2018-12" db="EMBL/GenBank/DDBJ databases">
        <title>Venturia inaequalis Genome Resource.</title>
        <authorList>
            <person name="Lichtner F.J."/>
        </authorList>
    </citation>
    <scope>NUCLEOTIDE SEQUENCE [LARGE SCALE GENOMIC DNA]</scope>
    <source>
        <strain evidence="2 3">120213</strain>
    </source>
</reference>
<organism evidence="2 3">
    <name type="scientific">Venturia inaequalis</name>
    <name type="common">Apple scab fungus</name>
    <dbReference type="NCBI Taxonomy" id="5025"/>
    <lineage>
        <taxon>Eukaryota</taxon>
        <taxon>Fungi</taxon>
        <taxon>Dikarya</taxon>
        <taxon>Ascomycota</taxon>
        <taxon>Pezizomycotina</taxon>
        <taxon>Dothideomycetes</taxon>
        <taxon>Pleosporomycetidae</taxon>
        <taxon>Venturiales</taxon>
        <taxon>Venturiaceae</taxon>
        <taxon>Venturia</taxon>
    </lineage>
</organism>
<comment type="caution">
    <text evidence="2">The sequence shown here is derived from an EMBL/GenBank/DDBJ whole genome shotgun (WGS) entry which is preliminary data.</text>
</comment>
<feature type="compositionally biased region" description="Polar residues" evidence="1">
    <location>
        <begin position="8"/>
        <end position="23"/>
    </location>
</feature>
<dbReference type="Proteomes" id="UP000447873">
    <property type="component" value="Unassembled WGS sequence"/>
</dbReference>
<dbReference type="EMBL" id="WNWS01000121">
    <property type="protein sequence ID" value="KAE9979269.1"/>
    <property type="molecule type" value="Genomic_DNA"/>
</dbReference>
<proteinExistence type="predicted"/>
<evidence type="ECO:0000256" key="1">
    <source>
        <dbReference type="SAM" id="MobiDB-lite"/>
    </source>
</evidence>
<feature type="region of interest" description="Disordered" evidence="1">
    <location>
        <begin position="129"/>
        <end position="179"/>
    </location>
</feature>
<evidence type="ECO:0000313" key="3">
    <source>
        <dbReference type="Proteomes" id="UP000447873"/>
    </source>
</evidence>
<feature type="compositionally biased region" description="Basic and acidic residues" evidence="1">
    <location>
        <begin position="144"/>
        <end position="162"/>
    </location>
</feature>
<feature type="compositionally biased region" description="Polar residues" evidence="1">
    <location>
        <begin position="129"/>
        <end position="138"/>
    </location>
</feature>
<feature type="compositionally biased region" description="Polar residues" evidence="1">
    <location>
        <begin position="78"/>
        <end position="88"/>
    </location>
</feature>
<name>A0A8H3YZ78_VENIN</name>
<sequence length="282" mass="30753">MSEAIGDSSEQQRPTASRTNSENLRARPVNNRSTSIDISRRDIVPDDSMPINLKGDAAASNPLQEPKAKKKPRKLAIRNTQASITPSLPSDKKSIDLETREKSLDIRVSALESEYRKLHKRTNSNTIEIGKLQASTRTAPDISIEDRAQDKTQSSSEEKEVEQVQIESASPPADHYRNPCSTDLNRVEELSDEEMEIVPRSTAPAVGELPEQNRSVALKGSYKIPLPSNLSTDDVRAVQSGLAAASTVAREIATAMRGGRLRKDSAVNEAGQDKRGTGTIEG</sequence>
<feature type="compositionally biased region" description="Basic and acidic residues" evidence="1">
    <location>
        <begin position="261"/>
        <end position="276"/>
    </location>
</feature>
<accession>A0A8H3YZ78</accession>
<gene>
    <name evidence="2" type="ORF">EG328_000992</name>
</gene>
<feature type="region of interest" description="Disordered" evidence="1">
    <location>
        <begin position="258"/>
        <end position="282"/>
    </location>
</feature>
<feature type="region of interest" description="Disordered" evidence="1">
    <location>
        <begin position="1"/>
        <end position="96"/>
    </location>
</feature>
<dbReference type="AlphaFoldDB" id="A0A8H3YZ78"/>
<evidence type="ECO:0000313" key="2">
    <source>
        <dbReference type="EMBL" id="KAE9979269.1"/>
    </source>
</evidence>
<protein>
    <submittedName>
        <fullName evidence="2">Uncharacterized protein</fullName>
    </submittedName>
</protein>